<reference evidence="2 3" key="1">
    <citation type="submission" date="2020-02" db="EMBL/GenBank/DDBJ databases">
        <title>Comparative genomics of the hypocrealean fungal genus Beauvera.</title>
        <authorList>
            <person name="Showalter D.N."/>
            <person name="Bushley K.E."/>
            <person name="Rehner S.A."/>
        </authorList>
    </citation>
    <scope>NUCLEOTIDE SEQUENCE [LARGE SCALE GENOMIC DNA]</scope>
    <source>
        <strain evidence="2 3">ARSEF4384</strain>
    </source>
</reference>
<name>A0AAW0RNR1_9HYPO</name>
<evidence type="ECO:0000313" key="3">
    <source>
        <dbReference type="Proteomes" id="UP001397290"/>
    </source>
</evidence>
<proteinExistence type="predicted"/>
<gene>
    <name evidence="2" type="ORF">G3M48_006847</name>
</gene>
<comment type="caution">
    <text evidence="2">The sequence shown here is derived from an EMBL/GenBank/DDBJ whole genome shotgun (WGS) entry which is preliminary data.</text>
</comment>
<dbReference type="AlphaFoldDB" id="A0AAW0RNR1"/>
<protein>
    <submittedName>
        <fullName evidence="2">Uncharacterized protein</fullName>
    </submittedName>
</protein>
<sequence length="101" mass="10982">MQRTASRLAIKYVGVAAEALPAGYRTTAQTVEKSMEIQYPKATSAQIQGTHPHKSSKDPGDEKEVITVSYHTVSGTRVASVHLHADGTYKLFPSRNANKGR</sequence>
<dbReference type="EMBL" id="JAAHCF010000475">
    <property type="protein sequence ID" value="KAK8143710.1"/>
    <property type="molecule type" value="Genomic_DNA"/>
</dbReference>
<evidence type="ECO:0000313" key="2">
    <source>
        <dbReference type="EMBL" id="KAK8143710.1"/>
    </source>
</evidence>
<keyword evidence="3" id="KW-1185">Reference proteome</keyword>
<dbReference type="Proteomes" id="UP001397290">
    <property type="component" value="Unassembled WGS sequence"/>
</dbReference>
<accession>A0AAW0RNR1</accession>
<evidence type="ECO:0000256" key="1">
    <source>
        <dbReference type="SAM" id="MobiDB-lite"/>
    </source>
</evidence>
<feature type="region of interest" description="Disordered" evidence="1">
    <location>
        <begin position="42"/>
        <end position="62"/>
    </location>
</feature>
<organism evidence="2 3">
    <name type="scientific">Beauveria asiatica</name>
    <dbReference type="NCBI Taxonomy" id="1069075"/>
    <lineage>
        <taxon>Eukaryota</taxon>
        <taxon>Fungi</taxon>
        <taxon>Dikarya</taxon>
        <taxon>Ascomycota</taxon>
        <taxon>Pezizomycotina</taxon>
        <taxon>Sordariomycetes</taxon>
        <taxon>Hypocreomycetidae</taxon>
        <taxon>Hypocreales</taxon>
        <taxon>Cordycipitaceae</taxon>
        <taxon>Beauveria</taxon>
    </lineage>
</organism>